<name>A0A022Q8G2_ERYGU</name>
<evidence type="ECO:0000313" key="2">
    <source>
        <dbReference type="Proteomes" id="UP000030748"/>
    </source>
</evidence>
<feature type="non-terminal residue" evidence="1">
    <location>
        <position position="42"/>
    </location>
</feature>
<dbReference type="EMBL" id="KI632162">
    <property type="protein sequence ID" value="EYU23483.1"/>
    <property type="molecule type" value="Genomic_DNA"/>
</dbReference>
<accession>A0A022Q8G2</accession>
<evidence type="ECO:0000313" key="1">
    <source>
        <dbReference type="EMBL" id="EYU23483.1"/>
    </source>
</evidence>
<gene>
    <name evidence="1" type="ORF">MIMGU_mgv1a0195702mg</name>
</gene>
<proteinExistence type="predicted"/>
<organism evidence="1 2">
    <name type="scientific">Erythranthe guttata</name>
    <name type="common">Yellow monkey flower</name>
    <name type="synonym">Mimulus guttatus</name>
    <dbReference type="NCBI Taxonomy" id="4155"/>
    <lineage>
        <taxon>Eukaryota</taxon>
        <taxon>Viridiplantae</taxon>
        <taxon>Streptophyta</taxon>
        <taxon>Embryophyta</taxon>
        <taxon>Tracheophyta</taxon>
        <taxon>Spermatophyta</taxon>
        <taxon>Magnoliopsida</taxon>
        <taxon>eudicotyledons</taxon>
        <taxon>Gunneridae</taxon>
        <taxon>Pentapetalae</taxon>
        <taxon>asterids</taxon>
        <taxon>lamiids</taxon>
        <taxon>Lamiales</taxon>
        <taxon>Phrymaceae</taxon>
        <taxon>Erythranthe</taxon>
    </lineage>
</organism>
<sequence>MNYLKPMKLYQELLKSNELKRSRLLGLDVGRDTSDALEPKCP</sequence>
<keyword evidence="2" id="KW-1185">Reference proteome</keyword>
<dbReference type="AlphaFoldDB" id="A0A022Q8G2"/>
<protein>
    <submittedName>
        <fullName evidence="1">Uncharacterized protein</fullName>
    </submittedName>
</protein>
<reference evidence="1 2" key="1">
    <citation type="journal article" date="2013" name="Proc. Natl. Acad. Sci. U.S.A.">
        <title>Fine-scale variation in meiotic recombination in Mimulus inferred from population shotgun sequencing.</title>
        <authorList>
            <person name="Hellsten U."/>
            <person name="Wright K.M."/>
            <person name="Jenkins J."/>
            <person name="Shu S."/>
            <person name="Yuan Y."/>
            <person name="Wessler S.R."/>
            <person name="Schmutz J."/>
            <person name="Willis J.H."/>
            <person name="Rokhsar D.S."/>
        </authorList>
    </citation>
    <scope>NUCLEOTIDE SEQUENCE [LARGE SCALE GENOMIC DNA]</scope>
    <source>
        <strain evidence="2">cv. DUN x IM62</strain>
    </source>
</reference>
<dbReference type="Proteomes" id="UP000030748">
    <property type="component" value="Unassembled WGS sequence"/>
</dbReference>